<keyword evidence="9" id="KW-0547">Nucleotide-binding</keyword>
<dbReference type="GO" id="GO:0006730">
    <property type="term" value="P:one-carbon metabolic process"/>
    <property type="evidence" value="ECO:0007669"/>
    <property type="project" value="UniProtKB-KW"/>
</dbReference>
<dbReference type="SUPFAM" id="SSF55973">
    <property type="entry name" value="S-adenosylmethionine synthetase"/>
    <property type="match status" value="3"/>
</dbReference>
<feature type="domain" description="S-adenosylmethionine synthetase N-terminal" evidence="15">
    <location>
        <begin position="5"/>
        <end position="100"/>
    </location>
</feature>
<dbReference type="InterPro" id="IPR022628">
    <property type="entry name" value="S-AdoMet_synt_N"/>
</dbReference>
<keyword evidence="11" id="KW-0460">Magnesium</keyword>
<dbReference type="GO" id="GO:0004478">
    <property type="term" value="F:methionine adenosyltransferase activity"/>
    <property type="evidence" value="ECO:0007669"/>
    <property type="project" value="UniProtKB-UniRule"/>
</dbReference>
<dbReference type="Pfam" id="PF02772">
    <property type="entry name" value="S-AdoMet_synt_M"/>
    <property type="match status" value="1"/>
</dbReference>
<dbReference type="UniPathway" id="UPA00315">
    <property type="reaction ID" value="UER00080"/>
</dbReference>
<evidence type="ECO:0000256" key="13">
    <source>
        <dbReference type="NCBIfam" id="TIGR01034"/>
    </source>
</evidence>
<comment type="cofactor">
    <cofactor evidence="2">
        <name>K(+)</name>
        <dbReference type="ChEBI" id="CHEBI:29103"/>
    </cofactor>
</comment>
<proteinExistence type="inferred from homology"/>
<feature type="domain" description="S-adenosylmethionine synthetase C-terminal" evidence="17">
    <location>
        <begin position="228"/>
        <end position="366"/>
    </location>
</feature>
<evidence type="ECO:0000259" key="16">
    <source>
        <dbReference type="Pfam" id="PF02772"/>
    </source>
</evidence>
<evidence type="ECO:0000256" key="2">
    <source>
        <dbReference type="ARBA" id="ARBA00001958"/>
    </source>
</evidence>
<evidence type="ECO:0000256" key="6">
    <source>
        <dbReference type="ARBA" id="ARBA00022563"/>
    </source>
</evidence>
<evidence type="ECO:0000313" key="19">
    <source>
        <dbReference type="Proteomes" id="UP000176424"/>
    </source>
</evidence>
<comment type="similarity">
    <text evidence="4 14">Belongs to the AdoMet synthase family.</text>
</comment>
<dbReference type="Pfam" id="PF02773">
    <property type="entry name" value="S-AdoMet_synt_C"/>
    <property type="match status" value="1"/>
</dbReference>
<dbReference type="InterPro" id="IPR002133">
    <property type="entry name" value="S-AdoMet_synthetase"/>
</dbReference>
<reference evidence="18 19" key="1">
    <citation type="journal article" date="2016" name="Nat. Commun.">
        <title>Thousands of microbial genomes shed light on interconnected biogeochemical processes in an aquifer system.</title>
        <authorList>
            <person name="Anantharaman K."/>
            <person name="Brown C.T."/>
            <person name="Hug L.A."/>
            <person name="Sharon I."/>
            <person name="Castelle C.J."/>
            <person name="Probst A.J."/>
            <person name="Thomas B.C."/>
            <person name="Singh A."/>
            <person name="Wilkins M.J."/>
            <person name="Karaoz U."/>
            <person name="Brodie E.L."/>
            <person name="Williams K.H."/>
            <person name="Hubbard S.S."/>
            <person name="Banfield J.F."/>
        </authorList>
    </citation>
    <scope>NUCLEOTIDE SEQUENCE [LARGE SCALE GENOMIC DNA]</scope>
</reference>
<dbReference type="PIRSF" id="PIRSF000497">
    <property type="entry name" value="MAT"/>
    <property type="match status" value="1"/>
</dbReference>
<evidence type="ECO:0000256" key="8">
    <source>
        <dbReference type="ARBA" id="ARBA00022723"/>
    </source>
</evidence>
<dbReference type="GO" id="GO:0046872">
    <property type="term" value="F:metal ion binding"/>
    <property type="evidence" value="ECO:0007669"/>
    <property type="project" value="UniProtKB-KW"/>
</dbReference>
<dbReference type="Proteomes" id="UP000176424">
    <property type="component" value="Unassembled WGS sequence"/>
</dbReference>
<dbReference type="InterPro" id="IPR022630">
    <property type="entry name" value="S-AdoMet_synt_C"/>
</dbReference>
<dbReference type="PANTHER" id="PTHR11964">
    <property type="entry name" value="S-ADENOSYLMETHIONINE SYNTHETASE"/>
    <property type="match status" value="1"/>
</dbReference>
<comment type="pathway">
    <text evidence="3">Amino-acid biosynthesis; S-adenosyl-L-methionine biosynthesis; S-adenosyl-L-methionine from L-methionine: step 1/1.</text>
</comment>
<dbReference type="GO" id="GO:0006556">
    <property type="term" value="P:S-adenosylmethionine biosynthetic process"/>
    <property type="evidence" value="ECO:0007669"/>
    <property type="project" value="UniProtKB-UniRule"/>
</dbReference>
<dbReference type="AlphaFoldDB" id="A0A1F4ZT21"/>
<keyword evidence="8" id="KW-0479">Metal-binding</keyword>
<feature type="domain" description="S-adenosylmethionine synthetase central" evidence="16">
    <location>
        <begin position="110"/>
        <end position="225"/>
    </location>
</feature>
<accession>A0A1F4ZT21</accession>
<evidence type="ECO:0000256" key="4">
    <source>
        <dbReference type="ARBA" id="ARBA00009685"/>
    </source>
</evidence>
<comment type="cofactor">
    <cofactor evidence="1">
        <name>Mg(2+)</name>
        <dbReference type="ChEBI" id="CHEBI:18420"/>
    </cofactor>
</comment>
<organism evidence="18 19">
    <name type="scientific">Candidatus Amesbacteria bacterium RIFOXYB1_FULL_44_23</name>
    <dbReference type="NCBI Taxonomy" id="1797263"/>
    <lineage>
        <taxon>Bacteria</taxon>
        <taxon>Candidatus Amesiibacteriota</taxon>
    </lineage>
</organism>
<protein>
    <recommendedName>
        <fullName evidence="5 13">Methionine adenosyltransferase</fullName>
        <ecNumber evidence="5 13">2.5.1.6</ecNumber>
    </recommendedName>
</protein>
<gene>
    <name evidence="18" type="ORF">A2397_05730</name>
</gene>
<dbReference type="STRING" id="1797263.A2397_05730"/>
<dbReference type="GO" id="GO:0005524">
    <property type="term" value="F:ATP binding"/>
    <property type="evidence" value="ECO:0007669"/>
    <property type="project" value="UniProtKB-KW"/>
</dbReference>
<sequence>MNYKYFTSESVASGHPDKICDQISDAILDAVLTKDSKARVGVECLATYEQLVIAGEVTCKHKIPYEQIARSVIKKLGYTKKAYHFSHTSKVKVAIHHQSPDIALGVDLDGAGDQGMMFGYAVNETEELMPLPITLSHRLVEKMDQLRQSKKLNYLRPDGKSEVKVEYKNGRPFKVNQVVVAVPNDPKISNVQLYHDLYKYLVSPVLSQYGYSIKKSELIINGTGRWEIGGPASDTGLTGRKLIVDTYGGMSRMGGGAMSGKDPSKVDRSAAYAARYIAKNVVAHKLAGRCEVQLAYVIGQPKPITTSIETFGSQKVSQPALEDFAFRKLLDLSVKGIVEGLNLRQPIYEPTARYGHFGRPEFPWEKIVQL</sequence>
<dbReference type="PROSITE" id="PS00376">
    <property type="entry name" value="ADOMET_SYNTHASE_1"/>
    <property type="match status" value="1"/>
</dbReference>
<evidence type="ECO:0000259" key="17">
    <source>
        <dbReference type="Pfam" id="PF02773"/>
    </source>
</evidence>
<dbReference type="Gene3D" id="3.30.300.10">
    <property type="match status" value="3"/>
</dbReference>
<dbReference type="Pfam" id="PF00438">
    <property type="entry name" value="S-AdoMet_synt_N"/>
    <property type="match status" value="1"/>
</dbReference>
<evidence type="ECO:0000256" key="9">
    <source>
        <dbReference type="ARBA" id="ARBA00022741"/>
    </source>
</evidence>
<evidence type="ECO:0000256" key="3">
    <source>
        <dbReference type="ARBA" id="ARBA00005224"/>
    </source>
</evidence>
<dbReference type="CDD" id="cd18079">
    <property type="entry name" value="S-AdoMet_synt"/>
    <property type="match status" value="1"/>
</dbReference>
<dbReference type="InterPro" id="IPR022631">
    <property type="entry name" value="ADOMET_SYNTHASE_CS"/>
</dbReference>
<dbReference type="EC" id="2.5.1.6" evidence="5 13"/>
<name>A0A1F4ZT21_9BACT</name>
<dbReference type="InterPro" id="IPR022636">
    <property type="entry name" value="S-AdoMet_synthetase_sfam"/>
</dbReference>
<evidence type="ECO:0000256" key="7">
    <source>
        <dbReference type="ARBA" id="ARBA00022679"/>
    </source>
</evidence>
<keyword evidence="12" id="KW-0630">Potassium</keyword>
<evidence type="ECO:0000256" key="12">
    <source>
        <dbReference type="ARBA" id="ARBA00022958"/>
    </source>
</evidence>
<evidence type="ECO:0000256" key="14">
    <source>
        <dbReference type="RuleBase" id="RU004462"/>
    </source>
</evidence>
<comment type="caution">
    <text evidence="18">The sequence shown here is derived from an EMBL/GenBank/DDBJ whole genome shotgun (WGS) entry which is preliminary data.</text>
</comment>
<evidence type="ECO:0000256" key="5">
    <source>
        <dbReference type="ARBA" id="ARBA00012828"/>
    </source>
</evidence>
<dbReference type="InterPro" id="IPR022629">
    <property type="entry name" value="S-AdoMet_synt_central"/>
</dbReference>
<dbReference type="NCBIfam" id="TIGR01034">
    <property type="entry name" value="metK"/>
    <property type="match status" value="1"/>
</dbReference>
<dbReference type="EMBL" id="MEXR01000043">
    <property type="protein sequence ID" value="OGD08966.1"/>
    <property type="molecule type" value="Genomic_DNA"/>
</dbReference>
<keyword evidence="6" id="KW-0554">One-carbon metabolism</keyword>
<keyword evidence="10" id="KW-0067">ATP-binding</keyword>
<keyword evidence="7 18" id="KW-0808">Transferase</keyword>
<evidence type="ECO:0000256" key="1">
    <source>
        <dbReference type="ARBA" id="ARBA00001946"/>
    </source>
</evidence>
<evidence type="ECO:0000256" key="10">
    <source>
        <dbReference type="ARBA" id="ARBA00022840"/>
    </source>
</evidence>
<evidence type="ECO:0000259" key="15">
    <source>
        <dbReference type="Pfam" id="PF00438"/>
    </source>
</evidence>
<evidence type="ECO:0000256" key="11">
    <source>
        <dbReference type="ARBA" id="ARBA00022842"/>
    </source>
</evidence>
<evidence type="ECO:0000313" key="18">
    <source>
        <dbReference type="EMBL" id="OGD08966.1"/>
    </source>
</evidence>